<dbReference type="AlphaFoldDB" id="A0AAJ5X6Z8"/>
<dbReference type="InterPro" id="IPR036977">
    <property type="entry name" value="DNA_primase_Znf_CHC2"/>
</dbReference>
<evidence type="ECO:0000256" key="7">
    <source>
        <dbReference type="ARBA" id="ARBA00022771"/>
    </source>
</evidence>
<dbReference type="GO" id="GO:0008270">
    <property type="term" value="F:zinc ion binding"/>
    <property type="evidence" value="ECO:0007669"/>
    <property type="project" value="UniProtKB-UniRule"/>
</dbReference>
<dbReference type="EC" id="2.7.7.101" evidence="12"/>
<comment type="cofactor">
    <cofactor evidence="12">
        <name>Zn(2+)</name>
        <dbReference type="ChEBI" id="CHEBI:29105"/>
    </cofactor>
    <text evidence="12">Binds 1 zinc ion per monomer.</text>
</comment>
<feature type="zinc finger region" description="CHC2-type" evidence="12">
    <location>
        <begin position="37"/>
        <end position="61"/>
    </location>
</feature>
<comment type="function">
    <text evidence="12">RNA polymerase that catalyzes the synthesis of short RNA molecules used as primers for DNA polymerase during DNA replication.</text>
</comment>
<evidence type="ECO:0000256" key="12">
    <source>
        <dbReference type="HAMAP-Rule" id="MF_00974"/>
    </source>
</evidence>
<dbReference type="Pfam" id="PF13662">
    <property type="entry name" value="Toprim_4"/>
    <property type="match status" value="1"/>
</dbReference>
<dbReference type="SMART" id="SM00493">
    <property type="entry name" value="TOPRIM"/>
    <property type="match status" value="1"/>
</dbReference>
<dbReference type="InterPro" id="IPR034151">
    <property type="entry name" value="TOPRIM_DnaG_bac"/>
</dbReference>
<evidence type="ECO:0000256" key="2">
    <source>
        <dbReference type="ARBA" id="ARBA00022515"/>
    </source>
</evidence>
<keyword evidence="6 12" id="KW-0479">Metal-binding</keyword>
<evidence type="ECO:0000256" key="5">
    <source>
        <dbReference type="ARBA" id="ARBA00022705"/>
    </source>
</evidence>
<evidence type="ECO:0000256" key="8">
    <source>
        <dbReference type="ARBA" id="ARBA00022833"/>
    </source>
</evidence>
<keyword evidence="10 12" id="KW-0238">DNA-binding</keyword>
<organism evidence="16 17">
    <name type="scientific">Candidatus Andeanibacterium colombiense</name>
    <dbReference type="NCBI Taxonomy" id="3121345"/>
    <lineage>
        <taxon>Bacteria</taxon>
        <taxon>Pseudomonadati</taxon>
        <taxon>Pseudomonadota</taxon>
        <taxon>Alphaproteobacteria</taxon>
        <taxon>Sphingomonadales</taxon>
        <taxon>Sphingomonadaceae</taxon>
        <taxon>Candidatus Andeanibacterium</taxon>
    </lineage>
</organism>
<dbReference type="NCBIfam" id="TIGR01391">
    <property type="entry name" value="dnaG"/>
    <property type="match status" value="1"/>
</dbReference>
<dbReference type="InterPro" id="IPR013264">
    <property type="entry name" value="DNAG_N"/>
</dbReference>
<comment type="catalytic activity">
    <reaction evidence="12">
        <text>ssDNA + n NTP = ssDNA/pppN(pN)n-1 hybrid + (n-1) diphosphate.</text>
        <dbReference type="EC" id="2.7.7.101"/>
    </reaction>
</comment>
<keyword evidence="5 12" id="KW-0235">DNA replication</keyword>
<dbReference type="GO" id="GO:0003677">
    <property type="term" value="F:DNA binding"/>
    <property type="evidence" value="ECO:0007669"/>
    <property type="project" value="UniProtKB-KW"/>
</dbReference>
<dbReference type="FunFam" id="3.90.980.10:FF:000001">
    <property type="entry name" value="DNA primase"/>
    <property type="match status" value="1"/>
</dbReference>
<evidence type="ECO:0000259" key="15">
    <source>
        <dbReference type="SMART" id="SM00493"/>
    </source>
</evidence>
<protein>
    <recommendedName>
        <fullName evidence="12">DNA primase</fullName>
        <ecNumber evidence="12">2.7.7.101</ecNumber>
    </recommendedName>
</protein>
<dbReference type="KEGG" id="acob:P0Y56_02125"/>
<proteinExistence type="inferred from homology"/>
<gene>
    <name evidence="12 16" type="primary">dnaG</name>
    <name evidence="16" type="ORF">P0Y56_02125</name>
</gene>
<dbReference type="InterPro" id="IPR030846">
    <property type="entry name" value="DnaG_bac"/>
</dbReference>
<dbReference type="PANTHER" id="PTHR30313">
    <property type="entry name" value="DNA PRIMASE"/>
    <property type="match status" value="1"/>
</dbReference>
<dbReference type="Gene3D" id="3.40.1360.10">
    <property type="match status" value="1"/>
</dbReference>
<dbReference type="HAMAP" id="MF_00974">
    <property type="entry name" value="DNA_primase_DnaG"/>
    <property type="match status" value="1"/>
</dbReference>
<name>A0AAJ5X6Z8_9SPHN</name>
<keyword evidence="2 12" id="KW-0639">Primosome</keyword>
<sequence>MLSPQWLDELRARVTLSSVIQRTTKLIKAGREWKACCPFHNEKSPSFTVNDEKGFYHCFGCGAHGDVIRWMTDQRGLSFMDAVKELASEAGLEVPAPDPRAAERAERQSGLHDVMSATQEWFKACLMAPEGDQARAYLKQRGFDAHTIERFGFGYAPEGRQALKAAIGERYEERVLIDAGLRIEVEGKEPYDRFRGRLMLPIEDPRGRIVGFGGRILDNAKKDAPKYLNSPDTALFDKGRTLYNLNRAGPIARQSGRIVVVEGYMDVIALAAAGIGEAVAPMGTALTERQLELLWRMVEVPVLCFDGDAAGQRAAMRAISRALPLLRPGHSLGIVRLPAGLDPDDLIKQRGAAAMEKLLAAPHTLLETIWEHERDALPLKTPEDKAGLRARLIEQVELIADKDIKSLYRRELLDKFYGFAFPKREFQPRPARGGGRFAPGPAPHPSLDPQARDRLQAFVSGGSRDRLAAAVVAGLVRHPEMIARHAEGLARLTPDDLAFAASIDALLEFSDRLDSPGEMTISPPDSFAPQSDKALYSFLSEGSDPQGAREDLAEAVSLLVERPALEAALRDATQRFEQTFEPAAFEEQQRLLKRKLEFERRLGQMASKRAALPAKETVPAEPFDTAPDAEELD</sequence>
<evidence type="ECO:0000256" key="10">
    <source>
        <dbReference type="ARBA" id="ARBA00023125"/>
    </source>
</evidence>
<comment type="similarity">
    <text evidence="12">Belongs to the DnaG primase family.</text>
</comment>
<feature type="region of interest" description="Disordered" evidence="13">
    <location>
        <begin position="427"/>
        <end position="449"/>
    </location>
</feature>
<dbReference type="PANTHER" id="PTHR30313:SF2">
    <property type="entry name" value="DNA PRIMASE"/>
    <property type="match status" value="1"/>
</dbReference>
<dbReference type="Proteomes" id="UP001218362">
    <property type="component" value="Chromosome"/>
</dbReference>
<dbReference type="Gene3D" id="3.90.980.10">
    <property type="entry name" value="DNA primase, catalytic core, N-terminal domain"/>
    <property type="match status" value="1"/>
</dbReference>
<keyword evidence="7 12" id="KW-0863">Zinc-finger</keyword>
<keyword evidence="4 12" id="KW-0548">Nucleotidyltransferase</keyword>
<accession>A0AAJ5X6Z8</accession>
<feature type="region of interest" description="Disordered" evidence="13">
    <location>
        <begin position="606"/>
        <end position="633"/>
    </location>
</feature>
<dbReference type="SUPFAM" id="SSF56731">
    <property type="entry name" value="DNA primase core"/>
    <property type="match status" value="1"/>
</dbReference>
<evidence type="ECO:0000313" key="17">
    <source>
        <dbReference type="Proteomes" id="UP001218362"/>
    </source>
</evidence>
<dbReference type="Gene3D" id="3.90.580.10">
    <property type="entry name" value="Zinc finger, CHC2-type domain"/>
    <property type="match status" value="1"/>
</dbReference>
<dbReference type="FunFam" id="3.90.580.10:FF:000001">
    <property type="entry name" value="DNA primase"/>
    <property type="match status" value="1"/>
</dbReference>
<comment type="subunit">
    <text evidence="12">Monomer. Interacts with DnaB.</text>
</comment>
<evidence type="ECO:0000256" key="13">
    <source>
        <dbReference type="SAM" id="MobiDB-lite"/>
    </source>
</evidence>
<keyword evidence="1 12" id="KW-0240">DNA-directed RNA polymerase</keyword>
<dbReference type="SUPFAM" id="SSF57783">
    <property type="entry name" value="Zinc beta-ribbon"/>
    <property type="match status" value="1"/>
</dbReference>
<dbReference type="FunFam" id="3.40.1360.10:FF:000002">
    <property type="entry name" value="DNA primase"/>
    <property type="match status" value="1"/>
</dbReference>
<feature type="domain" description="Toprim" evidence="15">
    <location>
        <begin position="256"/>
        <end position="327"/>
    </location>
</feature>
<dbReference type="GO" id="GO:0003899">
    <property type="term" value="F:DNA-directed RNA polymerase activity"/>
    <property type="evidence" value="ECO:0007669"/>
    <property type="project" value="UniProtKB-UniRule"/>
</dbReference>
<dbReference type="InterPro" id="IPR050219">
    <property type="entry name" value="DnaG_primase"/>
</dbReference>
<dbReference type="GO" id="GO:0006269">
    <property type="term" value="P:DNA replication, synthesis of primer"/>
    <property type="evidence" value="ECO:0007669"/>
    <property type="project" value="UniProtKB-UniRule"/>
</dbReference>
<evidence type="ECO:0000256" key="1">
    <source>
        <dbReference type="ARBA" id="ARBA00022478"/>
    </source>
</evidence>
<evidence type="ECO:0000256" key="9">
    <source>
        <dbReference type="ARBA" id="ARBA00022842"/>
    </source>
</evidence>
<evidence type="ECO:0000256" key="3">
    <source>
        <dbReference type="ARBA" id="ARBA00022679"/>
    </source>
</evidence>
<evidence type="ECO:0000313" key="16">
    <source>
        <dbReference type="EMBL" id="WEK47105.1"/>
    </source>
</evidence>
<dbReference type="InterPro" id="IPR006171">
    <property type="entry name" value="TOPRIM_dom"/>
</dbReference>
<evidence type="ECO:0000259" key="14">
    <source>
        <dbReference type="SMART" id="SM00400"/>
    </source>
</evidence>
<dbReference type="GO" id="GO:0000428">
    <property type="term" value="C:DNA-directed RNA polymerase complex"/>
    <property type="evidence" value="ECO:0007669"/>
    <property type="project" value="UniProtKB-KW"/>
</dbReference>
<dbReference type="InterPro" id="IPR002694">
    <property type="entry name" value="Znf_CHC2"/>
</dbReference>
<keyword evidence="8 12" id="KW-0862">Zinc</keyword>
<dbReference type="GO" id="GO:0005737">
    <property type="term" value="C:cytoplasm"/>
    <property type="evidence" value="ECO:0007669"/>
    <property type="project" value="TreeGrafter"/>
</dbReference>
<keyword evidence="3 12" id="KW-0808">Transferase</keyword>
<feature type="domain" description="Zinc finger CHC2-type" evidence="14">
    <location>
        <begin position="33"/>
        <end position="87"/>
    </location>
</feature>
<keyword evidence="11 12" id="KW-0804">Transcription</keyword>
<dbReference type="EMBL" id="CP119316">
    <property type="protein sequence ID" value="WEK47105.1"/>
    <property type="molecule type" value="Genomic_DNA"/>
</dbReference>
<dbReference type="Pfam" id="PF08275">
    <property type="entry name" value="DNAG_N"/>
    <property type="match status" value="1"/>
</dbReference>
<evidence type="ECO:0000256" key="4">
    <source>
        <dbReference type="ARBA" id="ARBA00022695"/>
    </source>
</evidence>
<keyword evidence="9" id="KW-0460">Magnesium</keyword>
<dbReference type="CDD" id="cd03364">
    <property type="entry name" value="TOPRIM_DnaG_primases"/>
    <property type="match status" value="1"/>
</dbReference>
<dbReference type="InterPro" id="IPR006295">
    <property type="entry name" value="DNA_primase_DnaG"/>
</dbReference>
<dbReference type="SMART" id="SM00400">
    <property type="entry name" value="ZnF_CHCC"/>
    <property type="match status" value="1"/>
</dbReference>
<comment type="domain">
    <text evidence="12">Contains an N-terminal zinc-binding domain, a central core domain that contains the primase activity, and a C-terminal DnaB-binding domain.</text>
</comment>
<evidence type="ECO:0000256" key="6">
    <source>
        <dbReference type="ARBA" id="ARBA00022723"/>
    </source>
</evidence>
<evidence type="ECO:0000256" key="11">
    <source>
        <dbReference type="ARBA" id="ARBA00023163"/>
    </source>
</evidence>
<dbReference type="Pfam" id="PF01807">
    <property type="entry name" value="Zn_ribbon_DnaG"/>
    <property type="match status" value="1"/>
</dbReference>
<reference evidence="16" key="1">
    <citation type="submission" date="2023-03" db="EMBL/GenBank/DDBJ databases">
        <title>Andean soil-derived lignocellulolytic bacterial consortium as a source of novel taxa and putative plastic-active enzymes.</title>
        <authorList>
            <person name="Diaz-Garcia L."/>
            <person name="Chuvochina M."/>
            <person name="Feuerriegel G."/>
            <person name="Bunk B."/>
            <person name="Sproer C."/>
            <person name="Streit W.R."/>
            <person name="Rodriguez L.M."/>
            <person name="Overmann J."/>
            <person name="Jimenez D.J."/>
        </authorList>
    </citation>
    <scope>NUCLEOTIDE SEQUENCE</scope>
    <source>
        <strain evidence="16">MAG 26</strain>
    </source>
</reference>
<dbReference type="InterPro" id="IPR037068">
    <property type="entry name" value="DNA_primase_core_N_sf"/>
</dbReference>
<dbReference type="GO" id="GO:1990077">
    <property type="term" value="C:primosome complex"/>
    <property type="evidence" value="ECO:0007669"/>
    <property type="project" value="UniProtKB-KW"/>
</dbReference>